<evidence type="ECO:0000259" key="8">
    <source>
        <dbReference type="PROSITE" id="PS51873"/>
    </source>
</evidence>
<evidence type="ECO:0000256" key="7">
    <source>
        <dbReference type="ARBA" id="ARBA00022833"/>
    </source>
</evidence>
<organism evidence="9 10">
    <name type="scientific">Zophobas morio</name>
    <dbReference type="NCBI Taxonomy" id="2755281"/>
    <lineage>
        <taxon>Eukaryota</taxon>
        <taxon>Metazoa</taxon>
        <taxon>Ecdysozoa</taxon>
        <taxon>Arthropoda</taxon>
        <taxon>Hexapoda</taxon>
        <taxon>Insecta</taxon>
        <taxon>Pterygota</taxon>
        <taxon>Neoptera</taxon>
        <taxon>Endopterygota</taxon>
        <taxon>Coleoptera</taxon>
        <taxon>Polyphaga</taxon>
        <taxon>Cucujiformia</taxon>
        <taxon>Tenebrionidae</taxon>
        <taxon>Zophobas</taxon>
    </lineage>
</organism>
<dbReference type="InterPro" id="IPR051628">
    <property type="entry name" value="LUBAC_E3_Ligases"/>
</dbReference>
<evidence type="ECO:0000256" key="1">
    <source>
        <dbReference type="ARBA" id="ARBA00004906"/>
    </source>
</evidence>
<dbReference type="Proteomes" id="UP001168821">
    <property type="component" value="Unassembled WGS sequence"/>
</dbReference>
<keyword evidence="7" id="KW-0862">Zinc</keyword>
<keyword evidence="5" id="KW-0863">Zinc-finger</keyword>
<keyword evidence="2" id="KW-0808">Transferase</keyword>
<evidence type="ECO:0000256" key="5">
    <source>
        <dbReference type="ARBA" id="ARBA00022771"/>
    </source>
</evidence>
<dbReference type="InterPro" id="IPR047546">
    <property type="entry name" value="Rcat_RBR_RNF216"/>
</dbReference>
<dbReference type="GO" id="GO:0008270">
    <property type="term" value="F:zinc ion binding"/>
    <property type="evidence" value="ECO:0007669"/>
    <property type="project" value="UniProtKB-KW"/>
</dbReference>
<comment type="caution">
    <text evidence="9">The sequence shown here is derived from an EMBL/GenBank/DDBJ whole genome shotgun (WGS) entry which is preliminary data.</text>
</comment>
<dbReference type="PANTHER" id="PTHR22770">
    <property type="entry name" value="UBIQUITIN CONJUGATING ENZYME 7 INTERACTING PROTEIN-RELATED"/>
    <property type="match status" value="1"/>
</dbReference>
<dbReference type="Gene3D" id="1.20.120.1750">
    <property type="match status" value="1"/>
</dbReference>
<sequence length="601" mass="69313">MLPMEVLKKTNCSKGFISGIVRDGSFDGVAHYDQELRGVIHVLYLAPINRTFVEIMADNYKEQLTQIFSGANISEQQIDEVINIVLEQQGSVGPELLLEEMINLLVVSGDSTLANNHDNNEEGAVGITVNDNGVGNLPNTDASRDKDPIDVWEHLKQMLPNADPNYLRNQARVLVNRPPGELAQFIENAIEKNDYPTMQDYLMTQELLEEFDLYIAKFNVTAYLKEVATPLETYLDPKRKALLSDESDPDDIEFALNFLQNHFLYQRRKEIEKVFLHFDRNLLKTCNKLKTWPKAFRHPRQAGKWKECKNTELLKEISFFKHEKAIRQFIKQKDEKYKHALEEARRHGLLQTCACCYDDELIPEECHFCKKGCTFCKNCVKTGAEYVIGREETRFPCLAECSSEFDYSTLQMVLDSKTLEGVWHRKQIEEITNADIDGLETCPFCYYRMIPNEGDKVFKCQNVDCMVESCRQCRHKSHIPLRCNEIEFDEDVRMRTFIENKMTESLLRHCWKCSKQFYKDSGCNKMTCHCGAKMCYICGAAINDYSHFGAGGCPLWTENLQELHLNRVMEGARAAKDELGITVDPDLLKFDPTRNVERDVI</sequence>
<dbReference type="SUPFAM" id="SSF57850">
    <property type="entry name" value="RING/U-box"/>
    <property type="match status" value="1"/>
</dbReference>
<name>A0AA38MMT8_9CUCU</name>
<dbReference type="CDD" id="cd20339">
    <property type="entry name" value="BRcat_RBR_RNF216"/>
    <property type="match status" value="1"/>
</dbReference>
<dbReference type="PANTHER" id="PTHR22770:SF47">
    <property type="entry name" value="E3 UBIQUITIN-PROTEIN LIGASE RNF216"/>
    <property type="match status" value="1"/>
</dbReference>
<dbReference type="InterPro" id="IPR047545">
    <property type="entry name" value="BRcat_RBR_RNF216"/>
</dbReference>
<keyword evidence="10" id="KW-1185">Reference proteome</keyword>
<keyword evidence="3" id="KW-0479">Metal-binding</keyword>
<keyword evidence="6" id="KW-0833">Ubl conjugation pathway</keyword>
<keyword evidence="4" id="KW-0677">Repeat</keyword>
<evidence type="ECO:0000256" key="6">
    <source>
        <dbReference type="ARBA" id="ARBA00022786"/>
    </source>
</evidence>
<gene>
    <name evidence="9" type="ORF">Zmor_005741</name>
</gene>
<dbReference type="Pfam" id="PF26200">
    <property type="entry name" value="Rcat_RNF216"/>
    <property type="match status" value="1"/>
</dbReference>
<dbReference type="EMBL" id="JALNTZ010000002">
    <property type="protein sequence ID" value="KAJ3661342.1"/>
    <property type="molecule type" value="Genomic_DNA"/>
</dbReference>
<reference evidence="9" key="1">
    <citation type="journal article" date="2023" name="G3 (Bethesda)">
        <title>Whole genome assemblies of Zophobas morio and Tenebrio molitor.</title>
        <authorList>
            <person name="Kaur S."/>
            <person name="Stinson S.A."/>
            <person name="diCenzo G.C."/>
        </authorList>
    </citation>
    <scope>NUCLEOTIDE SEQUENCE</scope>
    <source>
        <strain evidence="9">QUZm001</strain>
    </source>
</reference>
<feature type="domain" description="RING-type" evidence="8">
    <location>
        <begin position="349"/>
        <end position="559"/>
    </location>
</feature>
<accession>A0AA38MMT8</accession>
<dbReference type="InterPro" id="IPR044066">
    <property type="entry name" value="TRIAD_supradom"/>
</dbReference>
<dbReference type="CDD" id="cd20353">
    <property type="entry name" value="Rcat_RBR_RNF216"/>
    <property type="match status" value="1"/>
</dbReference>
<dbReference type="PROSITE" id="PS51873">
    <property type="entry name" value="TRIAD"/>
    <property type="match status" value="1"/>
</dbReference>
<evidence type="ECO:0000313" key="9">
    <source>
        <dbReference type="EMBL" id="KAJ3661342.1"/>
    </source>
</evidence>
<evidence type="ECO:0000256" key="4">
    <source>
        <dbReference type="ARBA" id="ARBA00022737"/>
    </source>
</evidence>
<evidence type="ECO:0000256" key="3">
    <source>
        <dbReference type="ARBA" id="ARBA00022723"/>
    </source>
</evidence>
<protein>
    <recommendedName>
        <fullName evidence="8">RING-type domain-containing protein</fullName>
    </recommendedName>
</protein>
<comment type="pathway">
    <text evidence="1">Protein modification; protein ubiquitination.</text>
</comment>
<evidence type="ECO:0000313" key="10">
    <source>
        <dbReference type="Proteomes" id="UP001168821"/>
    </source>
</evidence>
<dbReference type="GO" id="GO:0016740">
    <property type="term" value="F:transferase activity"/>
    <property type="evidence" value="ECO:0007669"/>
    <property type="project" value="UniProtKB-KW"/>
</dbReference>
<evidence type="ECO:0000256" key="2">
    <source>
        <dbReference type="ARBA" id="ARBA00022679"/>
    </source>
</evidence>
<proteinExistence type="predicted"/>
<dbReference type="AlphaFoldDB" id="A0AA38MMT8"/>